<dbReference type="InterPro" id="IPR036390">
    <property type="entry name" value="WH_DNA-bd_sf"/>
</dbReference>
<feature type="domain" description="HTH arsR-type" evidence="1">
    <location>
        <begin position="1"/>
        <end position="94"/>
    </location>
</feature>
<dbReference type="Proteomes" id="UP000202485">
    <property type="component" value="Unassembled WGS sequence"/>
</dbReference>
<evidence type="ECO:0000313" key="3">
    <source>
        <dbReference type="Proteomes" id="UP000202485"/>
    </source>
</evidence>
<dbReference type="PRINTS" id="PR00778">
    <property type="entry name" value="HTHARSR"/>
</dbReference>
<dbReference type="GO" id="GO:0003677">
    <property type="term" value="F:DNA binding"/>
    <property type="evidence" value="ECO:0007669"/>
    <property type="project" value="TreeGrafter"/>
</dbReference>
<dbReference type="NCBIfam" id="NF033788">
    <property type="entry name" value="HTH_metalloreg"/>
    <property type="match status" value="1"/>
</dbReference>
<dbReference type="EMBL" id="FXYG01000001">
    <property type="protein sequence ID" value="SMX34865.1"/>
    <property type="molecule type" value="Genomic_DNA"/>
</dbReference>
<dbReference type="Gene3D" id="1.10.10.10">
    <property type="entry name" value="Winged helix-like DNA-binding domain superfamily/Winged helix DNA-binding domain"/>
    <property type="match status" value="1"/>
</dbReference>
<sequence length="241" mass="26434">MRPEPRLDIIGAALADPTRARILCEMMDGRAFTNKELSCAANITPPTATAHLKQLEQAGLTTSMRSGRHVYHRITNEQVASALEKLSTLTPSDHVRRAAKPDSGVLLARCCYNHLAGRLGVWITDNLLDTGVLQLAHGVLAPGPRYHAFLTDLDLNPPRVSAHRPVAKFCLDWTERRNHISGPLGIAILEKALKDKWLARQRSSRALTITPDGKIALTRHFGLSDSALDCLGSSVRSMAKR</sequence>
<accession>A0A238JW71</accession>
<dbReference type="InterPro" id="IPR052543">
    <property type="entry name" value="HTH_Metal-responsive_Reg"/>
</dbReference>
<dbReference type="InterPro" id="IPR011991">
    <property type="entry name" value="ArsR-like_HTH"/>
</dbReference>
<dbReference type="GO" id="GO:0010288">
    <property type="term" value="P:response to lead ion"/>
    <property type="evidence" value="ECO:0007669"/>
    <property type="project" value="TreeGrafter"/>
</dbReference>
<gene>
    <name evidence="2" type="primary">cmtR</name>
    <name evidence="2" type="ORF">RUA8715_00675</name>
</gene>
<dbReference type="PROSITE" id="PS50987">
    <property type="entry name" value="HTH_ARSR_2"/>
    <property type="match status" value="1"/>
</dbReference>
<organism evidence="2 3">
    <name type="scientific">Ruegeria arenilitoris</name>
    <dbReference type="NCBI Taxonomy" id="1173585"/>
    <lineage>
        <taxon>Bacteria</taxon>
        <taxon>Pseudomonadati</taxon>
        <taxon>Pseudomonadota</taxon>
        <taxon>Alphaproteobacteria</taxon>
        <taxon>Rhodobacterales</taxon>
        <taxon>Roseobacteraceae</taxon>
        <taxon>Ruegeria</taxon>
    </lineage>
</organism>
<dbReference type="GO" id="GO:0097063">
    <property type="term" value="F:cadmium ion sensor activity"/>
    <property type="evidence" value="ECO:0007669"/>
    <property type="project" value="TreeGrafter"/>
</dbReference>
<evidence type="ECO:0000259" key="1">
    <source>
        <dbReference type="PROSITE" id="PS50987"/>
    </source>
</evidence>
<dbReference type="InterPro" id="IPR001845">
    <property type="entry name" value="HTH_ArsR_DNA-bd_dom"/>
</dbReference>
<dbReference type="SUPFAM" id="SSF46785">
    <property type="entry name" value="Winged helix' DNA-binding domain"/>
    <property type="match status" value="1"/>
</dbReference>
<dbReference type="GO" id="GO:0003700">
    <property type="term" value="F:DNA-binding transcription factor activity"/>
    <property type="evidence" value="ECO:0007669"/>
    <property type="project" value="InterPro"/>
</dbReference>
<dbReference type="RefSeq" id="WP_093962208.1">
    <property type="nucleotide sequence ID" value="NZ_FXYG01000001.1"/>
</dbReference>
<evidence type="ECO:0000313" key="2">
    <source>
        <dbReference type="EMBL" id="SMX34865.1"/>
    </source>
</evidence>
<dbReference type="OrthoDB" id="9797716at2"/>
<dbReference type="Pfam" id="PF01022">
    <property type="entry name" value="HTH_5"/>
    <property type="match status" value="1"/>
</dbReference>
<reference evidence="3" key="1">
    <citation type="submission" date="2017-05" db="EMBL/GenBank/DDBJ databases">
        <authorList>
            <person name="Rodrigo-Torres L."/>
            <person name="Arahal R. D."/>
            <person name="Lucena T."/>
        </authorList>
    </citation>
    <scope>NUCLEOTIDE SEQUENCE [LARGE SCALE GENOMIC DNA]</scope>
    <source>
        <strain evidence="3">CECT 8715</strain>
    </source>
</reference>
<dbReference type="InterPro" id="IPR036388">
    <property type="entry name" value="WH-like_DNA-bd_sf"/>
</dbReference>
<proteinExistence type="predicted"/>
<dbReference type="SMART" id="SM00418">
    <property type="entry name" value="HTH_ARSR"/>
    <property type="match status" value="1"/>
</dbReference>
<keyword evidence="3" id="KW-1185">Reference proteome</keyword>
<dbReference type="AlphaFoldDB" id="A0A238JW71"/>
<dbReference type="CDD" id="cd00090">
    <property type="entry name" value="HTH_ARSR"/>
    <property type="match status" value="1"/>
</dbReference>
<dbReference type="PANTHER" id="PTHR39168:SF2">
    <property type="entry name" value="HTH-TYPE TRANSCRIPTIONAL REGULATOR CMTR"/>
    <property type="match status" value="1"/>
</dbReference>
<name>A0A238JW71_9RHOB</name>
<dbReference type="GO" id="GO:0032791">
    <property type="term" value="F:lead ion binding"/>
    <property type="evidence" value="ECO:0007669"/>
    <property type="project" value="TreeGrafter"/>
</dbReference>
<protein>
    <submittedName>
        <fullName evidence="2">HTH-type transcriptional regulator CmtR</fullName>
    </submittedName>
</protein>
<dbReference type="GO" id="GO:0046686">
    <property type="term" value="P:response to cadmium ion"/>
    <property type="evidence" value="ECO:0007669"/>
    <property type="project" value="TreeGrafter"/>
</dbReference>
<dbReference type="PANTHER" id="PTHR39168">
    <property type="entry name" value="TRANSCRIPTIONAL REGULATOR-RELATED"/>
    <property type="match status" value="1"/>
</dbReference>